<evidence type="ECO:0000313" key="2">
    <source>
        <dbReference type="Proteomes" id="UP000003254"/>
    </source>
</evidence>
<protein>
    <submittedName>
        <fullName evidence="1">Uncharacterized protein</fullName>
    </submittedName>
</protein>
<name>B5CMW2_9FIRM</name>
<evidence type="ECO:0000313" key="1">
    <source>
        <dbReference type="EMBL" id="EDY33417.1"/>
    </source>
</evidence>
<proteinExistence type="predicted"/>
<dbReference type="AlphaFoldDB" id="B5CMW2"/>
<reference evidence="1 2" key="2">
    <citation type="submission" date="2008-08" db="EMBL/GenBank/DDBJ databases">
        <authorList>
            <person name="Fulton L."/>
            <person name="Clifton S."/>
            <person name="Fulton B."/>
            <person name="Xu J."/>
            <person name="Minx P."/>
            <person name="Pepin K.H."/>
            <person name="Johnson M."/>
            <person name="Bhonagiri V."/>
            <person name="Nash W.E."/>
            <person name="Mardis E.R."/>
            <person name="Wilson R.K."/>
        </authorList>
    </citation>
    <scope>NUCLEOTIDE SEQUENCE [LARGE SCALE GENOMIC DNA]</scope>
    <source>
        <strain evidence="1 2">ATCC 29176</strain>
    </source>
</reference>
<dbReference type="Proteomes" id="UP000003254">
    <property type="component" value="Unassembled WGS sequence"/>
</dbReference>
<reference evidence="1 2" key="1">
    <citation type="submission" date="2008-08" db="EMBL/GenBank/DDBJ databases">
        <title>Draft genome sequence of Ruminococcus lactaris ATCC 29176.</title>
        <authorList>
            <person name="Sudarsanam P."/>
            <person name="Ley R."/>
            <person name="Guruge J."/>
            <person name="Turnbaugh P.J."/>
            <person name="Mahowald M."/>
            <person name="Liep D."/>
            <person name="Gordon J."/>
        </authorList>
    </citation>
    <scope>NUCLEOTIDE SEQUENCE [LARGE SCALE GENOMIC DNA]</scope>
    <source>
        <strain evidence="1 2">ATCC 29176</strain>
    </source>
</reference>
<dbReference type="EMBL" id="ABOU02000026">
    <property type="protein sequence ID" value="EDY33417.1"/>
    <property type="molecule type" value="Genomic_DNA"/>
</dbReference>
<comment type="caution">
    <text evidence="1">The sequence shown here is derived from an EMBL/GenBank/DDBJ whole genome shotgun (WGS) entry which is preliminary data.</text>
</comment>
<accession>B5CMW2</accession>
<gene>
    <name evidence="1" type="ORF">RUMLAC_00797</name>
</gene>
<keyword evidence="2" id="KW-1185">Reference proteome</keyword>
<sequence length="41" mass="4970">MHQKICRNQSSAFRNRDGFILQKKGTGFNALKNRFRQFRIR</sequence>
<organism evidence="1 2">
    <name type="scientific">[Ruminococcus] lactaris ATCC 29176</name>
    <dbReference type="NCBI Taxonomy" id="471875"/>
    <lineage>
        <taxon>Bacteria</taxon>
        <taxon>Bacillati</taxon>
        <taxon>Bacillota</taxon>
        <taxon>Clostridia</taxon>
        <taxon>Lachnospirales</taxon>
        <taxon>Lachnospiraceae</taxon>
        <taxon>Mediterraneibacter</taxon>
    </lineage>
</organism>
<dbReference type="HOGENOM" id="CLU_3276171_0_0_9"/>